<dbReference type="Gene3D" id="1.20.120.710">
    <property type="entry name" value="Haloacid dehalogenase hydrolase-like domain"/>
    <property type="match status" value="1"/>
</dbReference>
<evidence type="ECO:0000256" key="1">
    <source>
        <dbReference type="ARBA" id="ARBA00001946"/>
    </source>
</evidence>
<comment type="similarity">
    <text evidence="2">Belongs to the HAD-like hydrolase superfamily.</text>
</comment>
<dbReference type="KEGG" id="thel:IG193_07485"/>
<evidence type="ECO:0000313" key="6">
    <source>
        <dbReference type="Proteomes" id="UP000594121"/>
    </source>
</evidence>
<dbReference type="Proteomes" id="UP000594121">
    <property type="component" value="Chromosome"/>
</dbReference>
<dbReference type="FunCoup" id="A0A7L9FG47">
    <property type="interactions" value="22"/>
</dbReference>
<keyword evidence="3 5" id="KW-0378">Hydrolase</keyword>
<reference evidence="5 6" key="1">
    <citation type="submission" date="2020-10" db="EMBL/GenBank/DDBJ databases">
        <title>Thermofilum lucidum 3507LT sp. nov. a novel member of Thermofilaceae family isolated from Chile hot spring, and proposal of description order Thermofilales.</title>
        <authorList>
            <person name="Zayulina K.S."/>
            <person name="Elcheninov A.G."/>
            <person name="Toshchakov S.V."/>
            <person name="Kublanov I.V."/>
        </authorList>
    </citation>
    <scope>NUCLEOTIDE SEQUENCE [LARGE SCALE GENOMIC DNA]</scope>
    <source>
        <strain evidence="5 6">3507LT</strain>
    </source>
</reference>
<dbReference type="SFLD" id="SFLDS00003">
    <property type="entry name" value="Haloacid_Dehalogenase"/>
    <property type="match status" value="1"/>
</dbReference>
<dbReference type="Pfam" id="PF00702">
    <property type="entry name" value="Hydrolase"/>
    <property type="match status" value="1"/>
</dbReference>
<evidence type="ECO:0000256" key="4">
    <source>
        <dbReference type="ARBA" id="ARBA00022842"/>
    </source>
</evidence>
<dbReference type="InterPro" id="IPR036412">
    <property type="entry name" value="HAD-like_sf"/>
</dbReference>
<keyword evidence="6" id="KW-1185">Reference proteome</keyword>
<proteinExistence type="inferred from homology"/>
<dbReference type="PANTHER" id="PTHR46470">
    <property type="entry name" value="N-ACYLNEURAMINATE-9-PHOSPHATASE"/>
    <property type="match status" value="1"/>
</dbReference>
<protein>
    <submittedName>
        <fullName evidence="5">HAD family hydrolase</fullName>
    </submittedName>
</protein>
<gene>
    <name evidence="5" type="ORF">IG193_07485</name>
</gene>
<dbReference type="GO" id="GO:0044281">
    <property type="term" value="P:small molecule metabolic process"/>
    <property type="evidence" value="ECO:0007669"/>
    <property type="project" value="UniProtKB-ARBA"/>
</dbReference>
<dbReference type="PRINTS" id="PR00413">
    <property type="entry name" value="HADHALOGNASE"/>
</dbReference>
<evidence type="ECO:0000256" key="2">
    <source>
        <dbReference type="ARBA" id="ARBA00007958"/>
    </source>
</evidence>
<dbReference type="InParanoid" id="A0A7L9FG47"/>
<accession>A0A7L9FG47</accession>
<evidence type="ECO:0000256" key="3">
    <source>
        <dbReference type="ARBA" id="ARBA00022801"/>
    </source>
</evidence>
<name>A0A7L9FG47_9CREN</name>
<dbReference type="SFLD" id="SFLDG01129">
    <property type="entry name" value="C1.5:_HAD__Beta-PGM__Phosphata"/>
    <property type="match status" value="1"/>
</dbReference>
<sequence>MSRSPRAVFFDMGGTLVFDRGFGQALARRLSSLVDVELGITVEPSQVLSVWERVGSQWGNLELWDLVRVMLLLRELGVVPRPELAERIYNGVIESYVEGFRLEEGVHSVFSELKGMGLLVGVITNVGSYDVVYRRLREEGLLEYVDVLVASQAVAWKKPSEEIFRVACRLAGFEPPGCVHVGDDPIADVLGAKRVGMRAIQVLRDAKHRSDLADAYVESVLEVPQVIESWLSSP</sequence>
<evidence type="ECO:0000313" key="5">
    <source>
        <dbReference type="EMBL" id="QOJ78591.1"/>
    </source>
</evidence>
<comment type="cofactor">
    <cofactor evidence="1">
        <name>Mg(2+)</name>
        <dbReference type="ChEBI" id="CHEBI:18420"/>
    </cofactor>
</comment>
<dbReference type="GeneID" id="59149727"/>
<dbReference type="InterPro" id="IPR023214">
    <property type="entry name" value="HAD_sf"/>
</dbReference>
<dbReference type="InterPro" id="IPR051400">
    <property type="entry name" value="HAD-like_hydrolase"/>
</dbReference>
<dbReference type="Gene3D" id="3.40.50.1000">
    <property type="entry name" value="HAD superfamily/HAD-like"/>
    <property type="match status" value="1"/>
</dbReference>
<dbReference type="EMBL" id="CP062310">
    <property type="protein sequence ID" value="QOJ78591.1"/>
    <property type="molecule type" value="Genomic_DNA"/>
</dbReference>
<dbReference type="InterPro" id="IPR006439">
    <property type="entry name" value="HAD-SF_hydro_IA"/>
</dbReference>
<dbReference type="NCBIfam" id="TIGR01549">
    <property type="entry name" value="HAD-SF-IA-v1"/>
    <property type="match status" value="1"/>
</dbReference>
<organism evidence="5 6">
    <name type="scientific">Infirmifilum lucidum</name>
    <dbReference type="NCBI Taxonomy" id="2776706"/>
    <lineage>
        <taxon>Archaea</taxon>
        <taxon>Thermoproteota</taxon>
        <taxon>Thermoprotei</taxon>
        <taxon>Thermofilales</taxon>
        <taxon>Thermofilaceae</taxon>
        <taxon>Infirmifilum</taxon>
    </lineage>
</organism>
<dbReference type="SUPFAM" id="SSF56784">
    <property type="entry name" value="HAD-like"/>
    <property type="match status" value="1"/>
</dbReference>
<dbReference type="GO" id="GO:0016787">
    <property type="term" value="F:hydrolase activity"/>
    <property type="evidence" value="ECO:0007669"/>
    <property type="project" value="UniProtKB-KW"/>
</dbReference>
<dbReference type="AlphaFoldDB" id="A0A7L9FG47"/>
<dbReference type="RefSeq" id="WP_192818563.1">
    <property type="nucleotide sequence ID" value="NZ_CP062310.1"/>
</dbReference>
<keyword evidence="4" id="KW-0460">Magnesium</keyword>